<proteinExistence type="predicted"/>
<gene>
    <name evidence="2" type="ORF">GCM10010126_22880</name>
</gene>
<accession>A0AA37F410</accession>
<reference evidence="2" key="2">
    <citation type="submission" date="2022-09" db="EMBL/GenBank/DDBJ databases">
        <authorList>
            <person name="Sun Q."/>
            <person name="Ohkuma M."/>
        </authorList>
    </citation>
    <scope>NUCLEOTIDE SEQUENCE</scope>
    <source>
        <strain evidence="2">JCM 3093</strain>
    </source>
</reference>
<feature type="compositionally biased region" description="Basic and acidic residues" evidence="1">
    <location>
        <begin position="16"/>
        <end position="26"/>
    </location>
</feature>
<organism evidence="2 3">
    <name type="scientific">Planomonospora parontospora</name>
    <dbReference type="NCBI Taxonomy" id="58119"/>
    <lineage>
        <taxon>Bacteria</taxon>
        <taxon>Bacillati</taxon>
        <taxon>Actinomycetota</taxon>
        <taxon>Actinomycetes</taxon>
        <taxon>Streptosporangiales</taxon>
        <taxon>Streptosporangiaceae</taxon>
        <taxon>Planomonospora</taxon>
    </lineage>
</organism>
<feature type="compositionally biased region" description="Low complexity" evidence="1">
    <location>
        <begin position="1"/>
        <end position="15"/>
    </location>
</feature>
<dbReference type="EMBL" id="BMQD01000006">
    <property type="protein sequence ID" value="GGK62986.1"/>
    <property type="molecule type" value="Genomic_DNA"/>
</dbReference>
<evidence type="ECO:0000313" key="3">
    <source>
        <dbReference type="Proteomes" id="UP000627984"/>
    </source>
</evidence>
<dbReference type="Proteomes" id="UP000627984">
    <property type="component" value="Unassembled WGS sequence"/>
</dbReference>
<evidence type="ECO:0000313" key="2">
    <source>
        <dbReference type="EMBL" id="GGK62986.1"/>
    </source>
</evidence>
<sequence>MFRAAADAPVAGGPAAREESRLRSEVTGRSALRAGPVPGHPFYRLHRGEP</sequence>
<name>A0AA37F410_9ACTN</name>
<evidence type="ECO:0000256" key="1">
    <source>
        <dbReference type="SAM" id="MobiDB-lite"/>
    </source>
</evidence>
<reference evidence="2" key="1">
    <citation type="journal article" date="2014" name="Int. J. Syst. Evol. Microbiol.">
        <title>Complete genome sequence of Corynebacterium casei LMG S-19264T (=DSM 44701T), isolated from a smear-ripened cheese.</title>
        <authorList>
            <consortium name="US DOE Joint Genome Institute (JGI-PGF)"/>
            <person name="Walter F."/>
            <person name="Albersmeier A."/>
            <person name="Kalinowski J."/>
            <person name="Ruckert C."/>
        </authorList>
    </citation>
    <scope>NUCLEOTIDE SEQUENCE</scope>
    <source>
        <strain evidence="2">JCM 3093</strain>
    </source>
</reference>
<feature type="region of interest" description="Disordered" evidence="1">
    <location>
        <begin position="1"/>
        <end position="50"/>
    </location>
</feature>
<dbReference type="AlphaFoldDB" id="A0AA37F410"/>
<protein>
    <submittedName>
        <fullName evidence="2">Uncharacterized protein</fullName>
    </submittedName>
</protein>
<comment type="caution">
    <text evidence="2">The sequence shown here is derived from an EMBL/GenBank/DDBJ whole genome shotgun (WGS) entry which is preliminary data.</text>
</comment>
<dbReference type="RefSeq" id="WP_191894713.1">
    <property type="nucleotide sequence ID" value="NZ_BMQD01000006.1"/>
</dbReference>